<reference evidence="2" key="1">
    <citation type="submission" date="2023-05" db="EMBL/GenBank/DDBJ databases">
        <authorList>
            <person name="Stuckert A."/>
        </authorList>
    </citation>
    <scope>NUCLEOTIDE SEQUENCE</scope>
</reference>
<evidence type="ECO:0000313" key="2">
    <source>
        <dbReference type="EMBL" id="CAI9572164.1"/>
    </source>
</evidence>
<proteinExistence type="predicted"/>
<sequence>ALSLGSASSLVIGHQYCSSGKAHRQRGGVAERAPQKSREGEAEVKEGRQLTVRRSRELPERVLFFISSGK</sequence>
<dbReference type="Proteomes" id="UP001162483">
    <property type="component" value="Unassembled WGS sequence"/>
</dbReference>
<comment type="caution">
    <text evidence="2">The sequence shown here is derived from an EMBL/GenBank/DDBJ whole genome shotgun (WGS) entry which is preliminary data.</text>
</comment>
<name>A0ABN9DJP0_9NEOB</name>
<feature type="region of interest" description="Disordered" evidence="1">
    <location>
        <begin position="17"/>
        <end position="48"/>
    </location>
</feature>
<keyword evidence="3" id="KW-1185">Reference proteome</keyword>
<gene>
    <name evidence="2" type="ORF">SPARVUS_LOCUS7391149</name>
</gene>
<feature type="non-terminal residue" evidence="2">
    <location>
        <position position="1"/>
    </location>
</feature>
<evidence type="ECO:0000256" key="1">
    <source>
        <dbReference type="SAM" id="MobiDB-lite"/>
    </source>
</evidence>
<feature type="compositionally biased region" description="Basic and acidic residues" evidence="1">
    <location>
        <begin position="33"/>
        <end position="48"/>
    </location>
</feature>
<dbReference type="EMBL" id="CATNWA010014467">
    <property type="protein sequence ID" value="CAI9572164.1"/>
    <property type="molecule type" value="Genomic_DNA"/>
</dbReference>
<evidence type="ECO:0000313" key="3">
    <source>
        <dbReference type="Proteomes" id="UP001162483"/>
    </source>
</evidence>
<accession>A0ABN9DJP0</accession>
<organism evidence="2 3">
    <name type="scientific">Staurois parvus</name>
    <dbReference type="NCBI Taxonomy" id="386267"/>
    <lineage>
        <taxon>Eukaryota</taxon>
        <taxon>Metazoa</taxon>
        <taxon>Chordata</taxon>
        <taxon>Craniata</taxon>
        <taxon>Vertebrata</taxon>
        <taxon>Euteleostomi</taxon>
        <taxon>Amphibia</taxon>
        <taxon>Batrachia</taxon>
        <taxon>Anura</taxon>
        <taxon>Neobatrachia</taxon>
        <taxon>Ranoidea</taxon>
        <taxon>Ranidae</taxon>
        <taxon>Staurois</taxon>
    </lineage>
</organism>
<protein>
    <submittedName>
        <fullName evidence="2">Uncharacterized protein</fullName>
    </submittedName>
</protein>